<dbReference type="Proteomes" id="UP000711488">
    <property type="component" value="Unassembled WGS sequence"/>
</dbReference>
<dbReference type="PANTHER" id="PTHR47331">
    <property type="entry name" value="PHD-TYPE DOMAIN-CONTAINING PROTEIN"/>
    <property type="match status" value="1"/>
</dbReference>
<feature type="coiled-coil region" evidence="1">
    <location>
        <begin position="143"/>
        <end position="193"/>
    </location>
</feature>
<reference evidence="3" key="1">
    <citation type="submission" date="2014-08" db="EMBL/GenBank/DDBJ databases">
        <authorList>
            <person name="Murali S."/>
            <person name="Richards S."/>
            <person name="Bandaranaike D."/>
            <person name="Bellair M."/>
            <person name="Blankenburg K."/>
            <person name="Chao H."/>
            <person name="Dinh H."/>
            <person name="Doddapaneni H."/>
            <person name="Dugan-Rocha S."/>
            <person name="Elkadiri S."/>
            <person name="Gnanaolivu R."/>
            <person name="Hughes D."/>
            <person name="Lee S."/>
            <person name="Li M."/>
            <person name="Ming W."/>
            <person name="Munidasa M."/>
            <person name="Muniz J."/>
            <person name="Nguyen L."/>
            <person name="Osuji N."/>
            <person name="Pu L.-L."/>
            <person name="Puazo M."/>
            <person name="Skinner E."/>
            <person name="Qu C."/>
            <person name="Quiroz J."/>
            <person name="Raj R."/>
            <person name="Weissenberger G."/>
            <person name="Xin Y."/>
            <person name="Zou X."/>
            <person name="Han Y."/>
            <person name="Worley K."/>
            <person name="Muzny D."/>
            <person name="Gibbs R."/>
        </authorList>
    </citation>
    <scope>NUCLEOTIDE SEQUENCE</scope>
    <source>
        <strain evidence="3">HAZT.00-mixed</strain>
        <tissue evidence="3">Whole organism</tissue>
    </source>
</reference>
<evidence type="ECO:0000256" key="2">
    <source>
        <dbReference type="SAM" id="MobiDB-lite"/>
    </source>
</evidence>
<feature type="region of interest" description="Disordered" evidence="2">
    <location>
        <begin position="97"/>
        <end position="120"/>
    </location>
</feature>
<sequence>MHRTPPRGDVKLPSAKLSAVTKKRNEVEELLSNQTLDLELIRKLYTEYLVKVDNLLESCDSQELGEWVHPHKKRIDSFRDRIEGLFASHREVDCASRTEARSSRSVRSHHTSASSTSSARIRLAEKKAKTIADKQLLEKAKALECEELALKREQARLQDFKRRVEVERAEIENQVLEAELDKIERSSSSYDRRSSVHSIYDVGGATHGVAARDSEVVLPNAQSDSLLHVLTRQNEISSNLIINQQQSFLPKRELQSFDGSDATEFNVFLRKFDKMIETRCSDPADRLSYLEQFTAGEAQKLVKSCINDDPDIAYRQARTLLKEEFGNEFKIAHEYLERLNKWPQIKGEDVGALQDLSIYLLRCQSYLESASPSNPLNSPVEIMNIIQKLPYKTREQWRRKAYQKQKNAQNVHFGDLVNFIREEVALLKQPLFGQITDPRTTTKDKGNKTKVNATMLHDAKISVHCDYCEGANHSLEQCSSFKSRSFKEKSEFVKKHNLCFGCLRRGHTSKFCKNRRSCALCRGRHPTIMHDPTLRMVERVPLSAEPGSGSEAKSDIPSELDVSGESDRSSTSARASFVGGAGGIKGRVMCPIIAAKIRIRNGQFITVNVALDSHSSDSWIRDDLIEQLGAGTRPTKVFLSTMENVKKELTTAILTHLEISPLDDSKLTSIPILFTKPSESWPFSRDDIPTYKDVENLPYLEDVPFDFVTVDVGVLIGMNSPGLIKTYSTVSGEWEQPFASLHWLGWAFNGPIAGRQQGARCKRSWLNIQNLEADIERFFSHDYFEPDDQPTTSVEDERWLNKVKTSLRRTSNGNYEIALPFYDDNVSFPLNRRQVEARFASLLRKFRKDERFANDYTTFMNGLLEKGYIEKVPEDDIVVLDGKVQVPSKQANFLRFLWIDDSTGSVSEYRLKVHVFGARSSPSVANFALRQAAVDFSTDPRTKSAIFNNFYVDDVLKSVEGVQEAATLYRNIGRVLSQGGFKLTGFCANSKELVHLVLGVGESSVVGPVHEITGHAPNSKTLGLAWNTQGDVLMYNFDRLGRGATRRDVLSIVASIYDPLGVASPTIVRGRKIFQECCRLKLAWDDVLPPILHNAWVKWLDGIKELNLIKIPRCIRTPRITTGEAESVELHVFCDGSEMAYGAVAYARFVSSREVEVSPPLFAKSRLTPLNRNTLRTIPRIELSSAKLGVEMACVLKRESQISFERCYFWSDSMTVLGYIKNETKRFHRFVSNRISFISRADMGAGHGGEVIHPLRGSHAVMEVCHGGKEIQTFERSRAIIETGSRAWTCFKDPHPEVAKWDVPGPGGLVRVGLVVPALVG</sequence>
<keyword evidence="1" id="KW-0175">Coiled coil</keyword>
<dbReference type="PANTHER" id="PTHR47331:SF1">
    <property type="entry name" value="GAG-LIKE PROTEIN"/>
    <property type="match status" value="1"/>
</dbReference>
<name>A0A6A0GX18_HYAAZ</name>
<organism evidence="3">
    <name type="scientific">Hyalella azteca</name>
    <name type="common">Amphipod</name>
    <dbReference type="NCBI Taxonomy" id="294128"/>
    <lineage>
        <taxon>Eukaryota</taxon>
        <taxon>Metazoa</taxon>
        <taxon>Ecdysozoa</taxon>
        <taxon>Arthropoda</taxon>
        <taxon>Crustacea</taxon>
        <taxon>Multicrustacea</taxon>
        <taxon>Malacostraca</taxon>
        <taxon>Eumalacostraca</taxon>
        <taxon>Peracarida</taxon>
        <taxon>Amphipoda</taxon>
        <taxon>Senticaudata</taxon>
        <taxon>Talitrida</taxon>
        <taxon>Talitroidea</taxon>
        <taxon>Hyalellidae</taxon>
        <taxon>Hyalella</taxon>
    </lineage>
</organism>
<dbReference type="InterPro" id="IPR005312">
    <property type="entry name" value="DUF1759"/>
</dbReference>
<evidence type="ECO:0000313" key="3">
    <source>
        <dbReference type="EMBL" id="KAA0191566.1"/>
    </source>
</evidence>
<proteinExistence type="predicted"/>
<accession>A0A6A0GX18</accession>
<comment type="caution">
    <text evidence="3">The sequence shown here is derived from an EMBL/GenBank/DDBJ whole genome shotgun (WGS) entry which is preliminary data.</text>
</comment>
<dbReference type="Pfam" id="PF03564">
    <property type="entry name" value="DUF1759"/>
    <property type="match status" value="1"/>
</dbReference>
<gene>
    <name evidence="3" type="ORF">HAZT_HAZT005182</name>
</gene>
<reference evidence="3" key="3">
    <citation type="submission" date="2019-06" db="EMBL/GenBank/DDBJ databases">
        <authorList>
            <person name="Poynton C."/>
            <person name="Hasenbein S."/>
            <person name="Benoit J.B."/>
            <person name="Sepulveda M.S."/>
            <person name="Poelchau M.F."/>
            <person name="Murali S.C."/>
            <person name="Chen S."/>
            <person name="Glastad K.M."/>
            <person name="Werren J.H."/>
            <person name="Vineis J.H."/>
            <person name="Bowen J.L."/>
            <person name="Friedrich M."/>
            <person name="Jones J."/>
            <person name="Robertson H.M."/>
            <person name="Feyereisen R."/>
            <person name="Mechler-Hickson A."/>
            <person name="Mathers N."/>
            <person name="Lee C.E."/>
            <person name="Colbourne J.K."/>
            <person name="Biales A."/>
            <person name="Johnston J.S."/>
            <person name="Wellborn G.A."/>
            <person name="Rosendale A.J."/>
            <person name="Cridge A.G."/>
            <person name="Munoz-Torres M.C."/>
            <person name="Bain P.A."/>
            <person name="Manny A.R."/>
            <person name="Major K.M."/>
            <person name="Lambert F.N."/>
            <person name="Vulpe C.D."/>
            <person name="Tuck P."/>
            <person name="Blalock B.J."/>
            <person name="Lin Y.-Y."/>
            <person name="Smith M.E."/>
            <person name="Ochoa-Acuna H."/>
            <person name="Chen M.-J.M."/>
            <person name="Childers C.P."/>
            <person name="Qu J."/>
            <person name="Dugan S."/>
            <person name="Lee S.L."/>
            <person name="Chao H."/>
            <person name="Dinh H."/>
            <person name="Han Y."/>
            <person name="Doddapaneni H."/>
            <person name="Worley K.C."/>
            <person name="Muzny D.M."/>
            <person name="Gibbs R.A."/>
            <person name="Richards S."/>
        </authorList>
    </citation>
    <scope>NUCLEOTIDE SEQUENCE</scope>
    <source>
        <strain evidence="3">HAZT.00-mixed</strain>
        <tissue evidence="3">Whole organism</tissue>
    </source>
</reference>
<feature type="compositionally biased region" description="Low complexity" evidence="2">
    <location>
        <begin position="111"/>
        <end position="120"/>
    </location>
</feature>
<reference evidence="3" key="2">
    <citation type="journal article" date="2018" name="Environ. Sci. Technol.">
        <title>The Toxicogenome of Hyalella azteca: A Model for Sediment Ecotoxicology and Evolutionary Toxicology.</title>
        <authorList>
            <person name="Poynton H.C."/>
            <person name="Hasenbein S."/>
            <person name="Benoit J.B."/>
            <person name="Sepulveda M.S."/>
            <person name="Poelchau M.F."/>
            <person name="Hughes D.S.T."/>
            <person name="Murali S.C."/>
            <person name="Chen S."/>
            <person name="Glastad K.M."/>
            <person name="Goodisman M.A.D."/>
            <person name="Werren J.H."/>
            <person name="Vineis J.H."/>
            <person name="Bowen J.L."/>
            <person name="Friedrich M."/>
            <person name="Jones J."/>
            <person name="Robertson H.M."/>
            <person name="Feyereisen R."/>
            <person name="Mechler-Hickson A."/>
            <person name="Mathers N."/>
            <person name="Lee C.E."/>
            <person name="Colbourne J.K."/>
            <person name="Biales A."/>
            <person name="Johnston J.S."/>
            <person name="Wellborn G.A."/>
            <person name="Rosendale A.J."/>
            <person name="Cridge A.G."/>
            <person name="Munoz-Torres M.C."/>
            <person name="Bain P.A."/>
            <person name="Manny A.R."/>
            <person name="Major K.M."/>
            <person name="Lambert F.N."/>
            <person name="Vulpe C.D."/>
            <person name="Tuck P."/>
            <person name="Blalock B.J."/>
            <person name="Lin Y.Y."/>
            <person name="Smith M.E."/>
            <person name="Ochoa-Acuna H."/>
            <person name="Chen M.M."/>
            <person name="Childers C.P."/>
            <person name="Qu J."/>
            <person name="Dugan S."/>
            <person name="Lee S.L."/>
            <person name="Chao H."/>
            <person name="Dinh H."/>
            <person name="Han Y."/>
            <person name="Doddapaneni H."/>
            <person name="Worley K.C."/>
            <person name="Muzny D.M."/>
            <person name="Gibbs R.A."/>
            <person name="Richards S."/>
        </authorList>
    </citation>
    <scope>NUCLEOTIDE SEQUENCE</scope>
    <source>
        <strain evidence="3">HAZT.00-mixed</strain>
        <tissue evidence="3">Whole organism</tissue>
    </source>
</reference>
<evidence type="ECO:0008006" key="4">
    <source>
        <dbReference type="Google" id="ProtNLM"/>
    </source>
</evidence>
<dbReference type="EMBL" id="JQDR03012222">
    <property type="protein sequence ID" value="KAA0191566.1"/>
    <property type="molecule type" value="Genomic_DNA"/>
</dbReference>
<dbReference type="OrthoDB" id="6373780at2759"/>
<dbReference type="InterPro" id="IPR008042">
    <property type="entry name" value="Retrotrans_Pao"/>
</dbReference>
<evidence type="ECO:0000256" key="1">
    <source>
        <dbReference type="SAM" id="Coils"/>
    </source>
</evidence>
<feature type="region of interest" description="Disordered" evidence="2">
    <location>
        <begin position="543"/>
        <end position="574"/>
    </location>
</feature>
<dbReference type="Pfam" id="PF05380">
    <property type="entry name" value="Peptidase_A17"/>
    <property type="match status" value="1"/>
</dbReference>
<protein>
    <recommendedName>
        <fullName evidence="4">CCHC-type domain-containing protein</fullName>
    </recommendedName>
</protein>